<sequence>MSLCPIAIAVGCKGCPAYAVCPLKGVIGDYKADAAKTSDRKPQEEAPADKESKPRQED</sequence>
<evidence type="ECO:0000256" key="1">
    <source>
        <dbReference type="SAM" id="MobiDB-lite"/>
    </source>
</evidence>
<accession>A0A917Z9M8</accession>
<evidence type="ECO:0000313" key="2">
    <source>
        <dbReference type="EMBL" id="GGO79022.1"/>
    </source>
</evidence>
<proteinExistence type="predicted"/>
<gene>
    <name evidence="2" type="ORF">GCM10011348_12290</name>
</gene>
<comment type="caution">
    <text evidence="2">The sequence shown here is derived from an EMBL/GenBank/DDBJ whole genome shotgun (WGS) entry which is preliminary data.</text>
</comment>
<keyword evidence="3" id="KW-1185">Reference proteome</keyword>
<dbReference type="EMBL" id="BMLT01000003">
    <property type="protein sequence ID" value="GGO79022.1"/>
    <property type="molecule type" value="Genomic_DNA"/>
</dbReference>
<feature type="region of interest" description="Disordered" evidence="1">
    <location>
        <begin position="34"/>
        <end position="58"/>
    </location>
</feature>
<name>A0A917Z9M8_9GAMM</name>
<dbReference type="Proteomes" id="UP000599578">
    <property type="component" value="Unassembled WGS sequence"/>
</dbReference>
<protein>
    <submittedName>
        <fullName evidence="2">Uncharacterized protein</fullName>
    </submittedName>
</protein>
<evidence type="ECO:0000313" key="3">
    <source>
        <dbReference type="Proteomes" id="UP000599578"/>
    </source>
</evidence>
<reference evidence="2 3" key="1">
    <citation type="journal article" date="2014" name="Int. J. Syst. Evol. Microbiol.">
        <title>Complete genome sequence of Corynebacterium casei LMG S-19264T (=DSM 44701T), isolated from a smear-ripened cheese.</title>
        <authorList>
            <consortium name="US DOE Joint Genome Institute (JGI-PGF)"/>
            <person name="Walter F."/>
            <person name="Albersmeier A."/>
            <person name="Kalinowski J."/>
            <person name="Ruckert C."/>
        </authorList>
    </citation>
    <scope>NUCLEOTIDE SEQUENCE [LARGE SCALE GENOMIC DNA]</scope>
    <source>
        <strain evidence="2 3">CGMCC 1.7286</strain>
    </source>
</reference>
<dbReference type="RefSeq" id="WP_188859526.1">
    <property type="nucleotide sequence ID" value="NZ_BMLT01000003.1"/>
</dbReference>
<dbReference type="AlphaFoldDB" id="A0A917Z9M8"/>
<organism evidence="2 3">
    <name type="scientific">Marinobacterium nitratireducens</name>
    <dbReference type="NCBI Taxonomy" id="518897"/>
    <lineage>
        <taxon>Bacteria</taxon>
        <taxon>Pseudomonadati</taxon>
        <taxon>Pseudomonadota</taxon>
        <taxon>Gammaproteobacteria</taxon>
        <taxon>Oceanospirillales</taxon>
        <taxon>Oceanospirillaceae</taxon>
        <taxon>Marinobacterium</taxon>
    </lineage>
</organism>